<protein>
    <submittedName>
        <fullName evidence="1">Uncharacterized protein</fullName>
    </submittedName>
</protein>
<dbReference type="EMBL" id="CM056810">
    <property type="protein sequence ID" value="KAJ8644154.1"/>
    <property type="molecule type" value="Genomic_DNA"/>
</dbReference>
<name>A0ACC2MEN2_PERAE</name>
<evidence type="ECO:0000313" key="2">
    <source>
        <dbReference type="Proteomes" id="UP001234297"/>
    </source>
</evidence>
<comment type="caution">
    <text evidence="1">The sequence shown here is derived from an EMBL/GenBank/DDBJ whole genome shotgun (WGS) entry which is preliminary data.</text>
</comment>
<proteinExistence type="predicted"/>
<sequence length="174" mass="20612">MSLIFSKPGRALGKETSINLMHDAWEQMHRYILFNCTEVAPFVEEHRKKIYTNNRHKRQIDRERMHNDQFPKWFESHVDCLQLEGDKRVTTDLRLLARGPRTQERRTRGPNRCIALTNQRERIVIACNEYGQPIGRSERLLSSYVGIIARDGQKTPLTYSDWRRMPAERSFVIL</sequence>
<reference evidence="1 2" key="1">
    <citation type="journal article" date="2022" name="Hortic Res">
        <title>A haplotype resolved chromosomal level avocado genome allows analysis of novel avocado genes.</title>
        <authorList>
            <person name="Nath O."/>
            <person name="Fletcher S.J."/>
            <person name="Hayward A."/>
            <person name="Shaw L.M."/>
            <person name="Masouleh A.K."/>
            <person name="Furtado A."/>
            <person name="Henry R.J."/>
            <person name="Mitter N."/>
        </authorList>
    </citation>
    <scope>NUCLEOTIDE SEQUENCE [LARGE SCALE GENOMIC DNA]</scope>
    <source>
        <strain evidence="2">cv. Hass</strain>
    </source>
</reference>
<evidence type="ECO:0000313" key="1">
    <source>
        <dbReference type="EMBL" id="KAJ8644154.1"/>
    </source>
</evidence>
<organism evidence="1 2">
    <name type="scientific">Persea americana</name>
    <name type="common">Avocado</name>
    <dbReference type="NCBI Taxonomy" id="3435"/>
    <lineage>
        <taxon>Eukaryota</taxon>
        <taxon>Viridiplantae</taxon>
        <taxon>Streptophyta</taxon>
        <taxon>Embryophyta</taxon>
        <taxon>Tracheophyta</taxon>
        <taxon>Spermatophyta</taxon>
        <taxon>Magnoliopsida</taxon>
        <taxon>Magnoliidae</taxon>
        <taxon>Laurales</taxon>
        <taxon>Lauraceae</taxon>
        <taxon>Persea</taxon>
    </lineage>
</organism>
<dbReference type="Proteomes" id="UP001234297">
    <property type="component" value="Chromosome 2"/>
</dbReference>
<gene>
    <name evidence="1" type="ORF">MRB53_005902</name>
</gene>
<keyword evidence="2" id="KW-1185">Reference proteome</keyword>
<accession>A0ACC2MEN2</accession>